<keyword evidence="1" id="KW-0597">Phosphoprotein</keyword>
<dbReference type="PROSITE" id="PS50110">
    <property type="entry name" value="RESPONSE_REGULATORY"/>
    <property type="match status" value="1"/>
</dbReference>
<evidence type="ECO:0000256" key="1">
    <source>
        <dbReference type="PROSITE-ProRule" id="PRU00169"/>
    </source>
</evidence>
<keyword evidence="4" id="KW-1185">Reference proteome</keyword>
<organism evidence="3 4">
    <name type="scientific">Catalinimonas alkaloidigena</name>
    <dbReference type="NCBI Taxonomy" id="1075417"/>
    <lineage>
        <taxon>Bacteria</taxon>
        <taxon>Pseudomonadati</taxon>
        <taxon>Bacteroidota</taxon>
        <taxon>Cytophagia</taxon>
        <taxon>Cytophagales</taxon>
        <taxon>Catalimonadaceae</taxon>
        <taxon>Catalinimonas</taxon>
    </lineage>
</organism>
<name>A0A1G9T456_9BACT</name>
<dbReference type="STRING" id="1075417.SAMN05421823_11383"/>
<proteinExistence type="predicted"/>
<dbReference type="PANTHER" id="PTHR44520">
    <property type="entry name" value="RESPONSE REGULATOR RCP1-RELATED"/>
    <property type="match status" value="1"/>
</dbReference>
<dbReference type="SMART" id="SM00448">
    <property type="entry name" value="REC"/>
    <property type="match status" value="1"/>
</dbReference>
<dbReference type="InterPro" id="IPR011006">
    <property type="entry name" value="CheY-like_superfamily"/>
</dbReference>
<sequence length="131" mass="14357">MEKLNSVLLIDDDKVSNEVTQALLALADITQHVEVAVNGREGLDILSQKCVSIASDPCPDLIMLDINMPVMNGFEFLEQFTQTHFASKPKVVMYTSSSAPGDLERARQFNVAGYLTKPFDAQQLRAILAGS</sequence>
<evidence type="ECO:0000313" key="4">
    <source>
        <dbReference type="Proteomes" id="UP000198510"/>
    </source>
</evidence>
<protein>
    <submittedName>
        <fullName evidence="3">Response regulator receiver domain-containing protein</fullName>
    </submittedName>
</protein>
<accession>A0A1G9T456</accession>
<dbReference type="InterPro" id="IPR001789">
    <property type="entry name" value="Sig_transdc_resp-reg_receiver"/>
</dbReference>
<dbReference type="OrthoDB" id="1524091at2"/>
<dbReference type="Gene3D" id="3.40.50.2300">
    <property type="match status" value="1"/>
</dbReference>
<dbReference type="Pfam" id="PF00072">
    <property type="entry name" value="Response_reg"/>
    <property type="match status" value="1"/>
</dbReference>
<feature type="modified residue" description="4-aspartylphosphate" evidence="1">
    <location>
        <position position="65"/>
    </location>
</feature>
<dbReference type="AlphaFoldDB" id="A0A1G9T456"/>
<dbReference type="PANTHER" id="PTHR44520:SF2">
    <property type="entry name" value="RESPONSE REGULATOR RCP1"/>
    <property type="match status" value="1"/>
</dbReference>
<dbReference type="InterPro" id="IPR052893">
    <property type="entry name" value="TCS_response_regulator"/>
</dbReference>
<dbReference type="Proteomes" id="UP000198510">
    <property type="component" value="Unassembled WGS sequence"/>
</dbReference>
<feature type="domain" description="Response regulatory" evidence="2">
    <location>
        <begin position="6"/>
        <end position="131"/>
    </location>
</feature>
<evidence type="ECO:0000259" key="2">
    <source>
        <dbReference type="PROSITE" id="PS50110"/>
    </source>
</evidence>
<evidence type="ECO:0000313" key="3">
    <source>
        <dbReference type="EMBL" id="SDM42534.1"/>
    </source>
</evidence>
<dbReference type="GO" id="GO:0000160">
    <property type="term" value="P:phosphorelay signal transduction system"/>
    <property type="evidence" value="ECO:0007669"/>
    <property type="project" value="InterPro"/>
</dbReference>
<gene>
    <name evidence="3" type="ORF">SAMN05421823_11383</name>
</gene>
<dbReference type="RefSeq" id="WP_089687568.1">
    <property type="nucleotide sequence ID" value="NZ_FNFO01000013.1"/>
</dbReference>
<dbReference type="EMBL" id="FNFO01000013">
    <property type="protein sequence ID" value="SDM42534.1"/>
    <property type="molecule type" value="Genomic_DNA"/>
</dbReference>
<dbReference type="SUPFAM" id="SSF52172">
    <property type="entry name" value="CheY-like"/>
    <property type="match status" value="1"/>
</dbReference>
<reference evidence="3 4" key="1">
    <citation type="submission" date="2016-10" db="EMBL/GenBank/DDBJ databases">
        <authorList>
            <person name="de Groot N.N."/>
        </authorList>
    </citation>
    <scope>NUCLEOTIDE SEQUENCE [LARGE SCALE GENOMIC DNA]</scope>
    <source>
        <strain evidence="3 4">DSM 25186</strain>
    </source>
</reference>